<organism evidence="3 4">
    <name type="scientific">Mya arenaria</name>
    <name type="common">Soft-shell clam</name>
    <dbReference type="NCBI Taxonomy" id="6604"/>
    <lineage>
        <taxon>Eukaryota</taxon>
        <taxon>Metazoa</taxon>
        <taxon>Spiralia</taxon>
        <taxon>Lophotrochozoa</taxon>
        <taxon>Mollusca</taxon>
        <taxon>Bivalvia</taxon>
        <taxon>Autobranchia</taxon>
        <taxon>Heteroconchia</taxon>
        <taxon>Euheterodonta</taxon>
        <taxon>Imparidentia</taxon>
        <taxon>Neoheterodontei</taxon>
        <taxon>Myida</taxon>
        <taxon>Myoidea</taxon>
        <taxon>Myidae</taxon>
        <taxon>Mya</taxon>
    </lineage>
</organism>
<keyword evidence="1" id="KW-0175">Coiled coil</keyword>
<proteinExistence type="predicted"/>
<reference evidence="3" key="1">
    <citation type="submission" date="2022-11" db="EMBL/GenBank/DDBJ databases">
        <title>Centuries of genome instability and evolution in soft-shell clam transmissible cancer (bioRxiv).</title>
        <authorList>
            <person name="Hart S.F.M."/>
            <person name="Yonemitsu M.A."/>
            <person name="Giersch R.M."/>
            <person name="Beal B.F."/>
            <person name="Arriagada G."/>
            <person name="Davis B.W."/>
            <person name="Ostrander E.A."/>
            <person name="Goff S.P."/>
            <person name="Metzger M.J."/>
        </authorList>
    </citation>
    <scope>NUCLEOTIDE SEQUENCE</scope>
    <source>
        <strain evidence="3">MELC-2E11</strain>
        <tissue evidence="3">Siphon/mantle</tissue>
    </source>
</reference>
<feature type="compositionally biased region" description="Low complexity" evidence="2">
    <location>
        <begin position="1"/>
        <end position="19"/>
    </location>
</feature>
<feature type="compositionally biased region" description="Polar residues" evidence="2">
    <location>
        <begin position="330"/>
        <end position="350"/>
    </location>
</feature>
<feature type="region of interest" description="Disordered" evidence="2">
    <location>
        <begin position="308"/>
        <end position="350"/>
    </location>
</feature>
<protein>
    <submittedName>
        <fullName evidence="3">Uncharacterized protein</fullName>
    </submittedName>
</protein>
<evidence type="ECO:0000256" key="2">
    <source>
        <dbReference type="SAM" id="MobiDB-lite"/>
    </source>
</evidence>
<accession>A0ABY7DT12</accession>
<gene>
    <name evidence="3" type="ORF">MAR_024401</name>
</gene>
<feature type="region of interest" description="Disordered" evidence="2">
    <location>
        <begin position="1"/>
        <end position="27"/>
    </location>
</feature>
<evidence type="ECO:0000256" key="1">
    <source>
        <dbReference type="SAM" id="Coils"/>
    </source>
</evidence>
<dbReference type="EMBL" id="CP111014">
    <property type="protein sequence ID" value="WAR00029.1"/>
    <property type="molecule type" value="Genomic_DNA"/>
</dbReference>
<feature type="region of interest" description="Disordered" evidence="2">
    <location>
        <begin position="190"/>
        <end position="251"/>
    </location>
</feature>
<dbReference type="Proteomes" id="UP001164746">
    <property type="component" value="Chromosome 3"/>
</dbReference>
<evidence type="ECO:0000313" key="3">
    <source>
        <dbReference type="EMBL" id="WAR00029.1"/>
    </source>
</evidence>
<keyword evidence="4" id="KW-1185">Reference proteome</keyword>
<name>A0ABY7DT12_MYAAR</name>
<sequence>MATRQGTQGAQGSQQQPATPLSQPFIMGTPINQMNSQFYNQQTPYYMASGGNSPVLSQNMSQNITPDYVHTLFQRLDSMDNKLNQLDQIKSSVQTITDRLSCMESKIEDIETSHSFISDQYDGLLATSVHNTSDIGLLKNELKNVKCENNQLKGLAENANESVIDLKLRSMRDNYLFWGIPEGPGDMAFGGSTPSVHSGGPTYASSCGPPSTTSGGPPPAPYGANGPPLSFSAVTQPGHQDRNDPFNQYPPEVNERRRHLVPIMKQARREGNRANLVRDKLYINNRLYKAHFPSQQFELKATGLPASFGRPTLAPPSTVTPAYTRDSESTRASVPSSAAVTQSPMPSLSM</sequence>
<evidence type="ECO:0000313" key="4">
    <source>
        <dbReference type="Proteomes" id="UP001164746"/>
    </source>
</evidence>
<feature type="coiled-coil region" evidence="1">
    <location>
        <begin position="135"/>
        <end position="162"/>
    </location>
</feature>